<dbReference type="Gene3D" id="3.30.70.270">
    <property type="match status" value="1"/>
</dbReference>
<evidence type="ECO:0000259" key="5">
    <source>
        <dbReference type="PROSITE" id="PS50887"/>
    </source>
</evidence>
<dbReference type="InterPro" id="IPR003018">
    <property type="entry name" value="GAF"/>
</dbReference>
<evidence type="ECO:0000313" key="7">
    <source>
        <dbReference type="Proteomes" id="UP001501565"/>
    </source>
</evidence>
<name>A0ABP7MDX2_9GAMM</name>
<feature type="transmembrane region" description="Helical" evidence="4">
    <location>
        <begin position="145"/>
        <end position="163"/>
    </location>
</feature>
<keyword evidence="7" id="KW-1185">Reference proteome</keyword>
<dbReference type="InterPro" id="IPR050469">
    <property type="entry name" value="Diguanylate_Cyclase"/>
</dbReference>
<evidence type="ECO:0000256" key="2">
    <source>
        <dbReference type="ARBA" id="ARBA00034247"/>
    </source>
</evidence>
<dbReference type="SMART" id="SM00267">
    <property type="entry name" value="GGDEF"/>
    <property type="match status" value="1"/>
</dbReference>
<feature type="domain" description="GGDEF" evidence="5">
    <location>
        <begin position="376"/>
        <end position="510"/>
    </location>
</feature>
<dbReference type="Pfam" id="PF00990">
    <property type="entry name" value="GGDEF"/>
    <property type="match status" value="1"/>
</dbReference>
<dbReference type="Proteomes" id="UP001501565">
    <property type="component" value="Unassembled WGS sequence"/>
</dbReference>
<dbReference type="SUPFAM" id="SSF55781">
    <property type="entry name" value="GAF domain-like"/>
    <property type="match status" value="1"/>
</dbReference>
<dbReference type="EMBL" id="BAABBN010000004">
    <property type="protein sequence ID" value="GAA3918161.1"/>
    <property type="molecule type" value="Genomic_DNA"/>
</dbReference>
<evidence type="ECO:0000256" key="4">
    <source>
        <dbReference type="SAM" id="Phobius"/>
    </source>
</evidence>
<evidence type="ECO:0000256" key="1">
    <source>
        <dbReference type="ARBA" id="ARBA00012528"/>
    </source>
</evidence>
<keyword evidence="4" id="KW-0472">Membrane</keyword>
<sequence length="566" mass="63969">MERAFQHWFLKHTDEQLINLVHATKLTLDKTYHDNQIPRLDRITDELHEIRPDYRVTLIKTDGTVVGDSTLTPSEILHAENHAKRSEIIQASKEGIGRSTRHSKIMDEDLIYYAEVFKDDNFEGFIRVSTSTEHMTSALWGLRTLLTFIFLGVLSILLVLMVMSHKMLNHHISEEREGLEDRVAERTKEIELLHRLANMLAACNTMSEAQQVVGDIVPRLLGDINGAISLMRSSRNQLEIKLDWGGNWPGEKSYAPDECWALRKGKFHLANDEHTTLPCKHMHTVNGDQTLCIPLIAHGNTIGILHLYLKDENLNEEKQQVAFTIGEHLGLALANLNLQDKLREQAIRDPLTGLYNRRFLEESLDHEIMRAQRREQCLSVLMLDVDHFKRFNDTFGHDAGDYVLKSLGSLLTENLRGEDIVCRIGGEELAIVLPETGLENSDIVAAKVCDLIREQHLNFHGQSLGQLTISIGIATYPHQGDKAEVLLKSADIALYEAKESGRDRFCHSSANYEPLMANAKSLVQKIMKESPEPDSQTSGFLQKDAHSTQGATFENSRAESNTSKYG</sequence>
<dbReference type="Pfam" id="PF13185">
    <property type="entry name" value="GAF_2"/>
    <property type="match status" value="1"/>
</dbReference>
<dbReference type="InterPro" id="IPR031967">
    <property type="entry name" value="PhoR_single_Cache-like_dom"/>
</dbReference>
<dbReference type="CDD" id="cd01949">
    <property type="entry name" value="GGDEF"/>
    <property type="match status" value="1"/>
</dbReference>
<dbReference type="InterPro" id="IPR000160">
    <property type="entry name" value="GGDEF_dom"/>
</dbReference>
<protein>
    <recommendedName>
        <fullName evidence="1">diguanylate cyclase</fullName>
        <ecNumber evidence="1">2.7.7.65</ecNumber>
    </recommendedName>
</protein>
<reference evidence="7" key="1">
    <citation type="journal article" date="2019" name="Int. J. Syst. Evol. Microbiol.">
        <title>The Global Catalogue of Microorganisms (GCM) 10K type strain sequencing project: providing services to taxonomists for standard genome sequencing and annotation.</title>
        <authorList>
            <consortium name="The Broad Institute Genomics Platform"/>
            <consortium name="The Broad Institute Genome Sequencing Center for Infectious Disease"/>
            <person name="Wu L."/>
            <person name="Ma J."/>
        </authorList>
    </citation>
    <scope>NUCLEOTIDE SEQUENCE [LARGE SCALE GENOMIC DNA]</scope>
    <source>
        <strain evidence="7">JCM 17551</strain>
    </source>
</reference>
<dbReference type="InterPro" id="IPR043128">
    <property type="entry name" value="Rev_trsase/Diguanyl_cyclase"/>
</dbReference>
<keyword evidence="4" id="KW-1133">Transmembrane helix</keyword>
<dbReference type="PANTHER" id="PTHR45138:SF9">
    <property type="entry name" value="DIGUANYLATE CYCLASE DGCM-RELATED"/>
    <property type="match status" value="1"/>
</dbReference>
<dbReference type="PANTHER" id="PTHR45138">
    <property type="entry name" value="REGULATORY COMPONENTS OF SENSORY TRANSDUCTION SYSTEM"/>
    <property type="match status" value="1"/>
</dbReference>
<feature type="region of interest" description="Disordered" evidence="3">
    <location>
        <begin position="527"/>
        <end position="566"/>
    </location>
</feature>
<dbReference type="SUPFAM" id="SSF55073">
    <property type="entry name" value="Nucleotide cyclase"/>
    <property type="match status" value="1"/>
</dbReference>
<dbReference type="InterPro" id="IPR029016">
    <property type="entry name" value="GAF-like_dom_sf"/>
</dbReference>
<evidence type="ECO:0000313" key="6">
    <source>
        <dbReference type="EMBL" id="GAA3918161.1"/>
    </source>
</evidence>
<organism evidence="6 7">
    <name type="scientific">Litoribacillus peritrichatus</name>
    <dbReference type="NCBI Taxonomy" id="718191"/>
    <lineage>
        <taxon>Bacteria</taxon>
        <taxon>Pseudomonadati</taxon>
        <taxon>Pseudomonadota</taxon>
        <taxon>Gammaproteobacteria</taxon>
        <taxon>Oceanospirillales</taxon>
        <taxon>Oceanospirillaceae</taxon>
        <taxon>Litoribacillus</taxon>
    </lineage>
</organism>
<dbReference type="NCBIfam" id="TIGR00254">
    <property type="entry name" value="GGDEF"/>
    <property type="match status" value="1"/>
</dbReference>
<dbReference type="InterPro" id="IPR029787">
    <property type="entry name" value="Nucleotide_cyclase"/>
</dbReference>
<proteinExistence type="predicted"/>
<comment type="caution">
    <text evidence="6">The sequence shown here is derived from an EMBL/GenBank/DDBJ whole genome shotgun (WGS) entry which is preliminary data.</text>
</comment>
<dbReference type="SMART" id="SM00065">
    <property type="entry name" value="GAF"/>
    <property type="match status" value="1"/>
</dbReference>
<feature type="compositionally biased region" description="Polar residues" evidence="3">
    <location>
        <begin position="547"/>
        <end position="566"/>
    </location>
</feature>
<evidence type="ECO:0000256" key="3">
    <source>
        <dbReference type="SAM" id="MobiDB-lite"/>
    </source>
</evidence>
<accession>A0ABP7MDX2</accession>
<keyword evidence="4" id="KW-0812">Transmembrane</keyword>
<comment type="catalytic activity">
    <reaction evidence="2">
        <text>2 GTP = 3',3'-c-di-GMP + 2 diphosphate</text>
        <dbReference type="Rhea" id="RHEA:24898"/>
        <dbReference type="ChEBI" id="CHEBI:33019"/>
        <dbReference type="ChEBI" id="CHEBI:37565"/>
        <dbReference type="ChEBI" id="CHEBI:58805"/>
        <dbReference type="EC" id="2.7.7.65"/>
    </reaction>
</comment>
<dbReference type="RefSeq" id="WP_344796408.1">
    <property type="nucleotide sequence ID" value="NZ_BAABBN010000004.1"/>
</dbReference>
<dbReference type="PROSITE" id="PS50887">
    <property type="entry name" value="GGDEF"/>
    <property type="match status" value="1"/>
</dbReference>
<dbReference type="Gene3D" id="3.30.450.40">
    <property type="match status" value="1"/>
</dbReference>
<gene>
    <name evidence="6" type="ORF">GCM10022277_11620</name>
</gene>
<dbReference type="Pfam" id="PF16736">
    <property type="entry name" value="sCache_like"/>
    <property type="match status" value="1"/>
</dbReference>
<dbReference type="EC" id="2.7.7.65" evidence="1"/>